<dbReference type="PANTHER" id="PTHR35792:SF2">
    <property type="entry name" value="GENERAL STRESS PROTEIN"/>
    <property type="match status" value="1"/>
</dbReference>
<dbReference type="Proteomes" id="UP000748108">
    <property type="component" value="Unassembled WGS sequence"/>
</dbReference>
<comment type="caution">
    <text evidence="4">The sequence shown here is derived from an EMBL/GenBank/DDBJ whole genome shotgun (WGS) entry which is preliminary data.</text>
</comment>
<feature type="region of interest" description="Disordered" evidence="1">
    <location>
        <begin position="126"/>
        <end position="148"/>
    </location>
</feature>
<reference evidence="4 5" key="1">
    <citation type="submission" date="2015-09" db="EMBL/GenBank/DDBJ databases">
        <title>Draft genome sequence of Hydrogenibacillus schlegelii DSM 2000.</title>
        <authorList>
            <person name="Hemp J."/>
        </authorList>
    </citation>
    <scope>NUCLEOTIDE SEQUENCE [LARGE SCALE GENOMIC DNA]</scope>
    <source>
        <strain evidence="4 5">MA 48</strain>
    </source>
</reference>
<evidence type="ECO:0000256" key="2">
    <source>
        <dbReference type="SAM" id="Phobius"/>
    </source>
</evidence>
<dbReference type="PANTHER" id="PTHR35792">
    <property type="entry name" value="GENERAL STRESS PROTEIN"/>
    <property type="match status" value="1"/>
</dbReference>
<evidence type="ECO:0000313" key="5">
    <source>
        <dbReference type="Proteomes" id="UP000243024"/>
    </source>
</evidence>
<dbReference type="STRING" id="1484.SA87_00605"/>
<accession>A0A132MHR5</accession>
<reference evidence="3" key="2">
    <citation type="journal article" date="2021" name="Microbiology">
        <title>Metagenomic Analysis of the Microbial Community in the Underground Coal Fire Area (Kemerovo Region, Russia) Revealed Predominance of Thermophilic Members of the Phyla Deinococcus-thermus, Aquificae, and Firmicutes.</title>
        <authorList>
            <person name="Kadnikov V."/>
            <person name="Mardanov A.V."/>
            <person name="Beletsky A.V."/>
            <person name="Karnachuk O.V."/>
            <person name="Ravin N.V."/>
        </authorList>
    </citation>
    <scope>NUCLEOTIDE SEQUENCE</scope>
    <source>
        <strain evidence="3">RBS10-49</strain>
    </source>
</reference>
<proteinExistence type="predicted"/>
<organism evidence="4 5">
    <name type="scientific">Hydrogenibacillus schlegelii</name>
    <name type="common">Bacillus schlegelii</name>
    <dbReference type="NCBI Taxonomy" id="1484"/>
    <lineage>
        <taxon>Bacteria</taxon>
        <taxon>Bacillati</taxon>
        <taxon>Bacillota</taxon>
        <taxon>Bacilli</taxon>
        <taxon>Bacillales</taxon>
        <taxon>Bacillales Family X. Incertae Sedis</taxon>
        <taxon>Hydrogenibacillus</taxon>
    </lineage>
</organism>
<evidence type="ECO:0000256" key="1">
    <source>
        <dbReference type="SAM" id="MobiDB-lite"/>
    </source>
</evidence>
<evidence type="ECO:0000313" key="4">
    <source>
        <dbReference type="EMBL" id="OAR03720.1"/>
    </source>
</evidence>
<dbReference type="Pfam" id="PF12732">
    <property type="entry name" value="YtxH"/>
    <property type="match status" value="1"/>
</dbReference>
<feature type="transmembrane region" description="Helical" evidence="2">
    <location>
        <begin position="12"/>
        <end position="31"/>
    </location>
</feature>
<keyword evidence="2" id="KW-0812">Transmembrane</keyword>
<dbReference type="RefSeq" id="WP_066202509.1">
    <property type="nucleotide sequence ID" value="NZ_CBCSAS010000005.1"/>
</dbReference>
<dbReference type="AlphaFoldDB" id="A0A132MHR5"/>
<dbReference type="EMBL" id="JXBB01000045">
    <property type="protein sequence ID" value="OAR03720.1"/>
    <property type="molecule type" value="Genomic_DNA"/>
</dbReference>
<keyword evidence="2" id="KW-0472">Membrane</keyword>
<keyword evidence="5" id="KW-1185">Reference proteome</keyword>
<protein>
    <submittedName>
        <fullName evidence="3">YtxH domain-containing protein</fullName>
    </submittedName>
</protein>
<dbReference type="InterPro" id="IPR052928">
    <property type="entry name" value="Desiccation-related_membrane"/>
</dbReference>
<dbReference type="OrthoDB" id="9810874at2"/>
<gene>
    <name evidence="3" type="ORF">KM312_09185</name>
    <name evidence="4" type="ORF">SA87_00605</name>
</gene>
<dbReference type="InterPro" id="IPR024623">
    <property type="entry name" value="YtxH"/>
</dbReference>
<feature type="compositionally biased region" description="Basic and acidic residues" evidence="1">
    <location>
        <begin position="127"/>
        <end position="137"/>
    </location>
</feature>
<dbReference type="EMBL" id="JAHHQF010000070">
    <property type="protein sequence ID" value="MBT9282797.1"/>
    <property type="molecule type" value="Genomic_DNA"/>
</dbReference>
<name>A0A132MHR5_HYDSH</name>
<keyword evidence="2" id="KW-1133">Transmembrane helix</keyword>
<sequence length="148" mass="15477">MCRADDQAIKGWIGGALIGAFVGAATCLFLTPKRGEEMREEVKKVAGRVGDAAQAVGETIRREAEALASRLRRSSRSALDEWTAVKDDFVRAVEASLSAGKDLKAALEDAAAAVFDRAEAAAVESVQKAKEAEDGDLKATSGAPEGKA</sequence>
<dbReference type="Proteomes" id="UP000243024">
    <property type="component" value="Unassembled WGS sequence"/>
</dbReference>
<evidence type="ECO:0000313" key="3">
    <source>
        <dbReference type="EMBL" id="MBT9282797.1"/>
    </source>
</evidence>